<evidence type="ECO:0000313" key="4">
    <source>
        <dbReference type="EMBL" id="SES67229.1"/>
    </source>
</evidence>
<feature type="compositionally biased region" description="Acidic residues" evidence="1">
    <location>
        <begin position="60"/>
        <end position="72"/>
    </location>
</feature>
<dbReference type="EMBL" id="CP007451">
    <property type="protein sequence ID" value="AHW62217.1"/>
    <property type="molecule type" value="Genomic_DNA"/>
</dbReference>
<keyword evidence="2" id="KW-0472">Membrane</keyword>
<gene>
    <name evidence="3" type="ORF">FH5T_17640</name>
    <name evidence="4" type="ORF">SAMN05444285_101147</name>
</gene>
<keyword evidence="5" id="KW-1185">Reference proteome</keyword>
<evidence type="ECO:0000313" key="3">
    <source>
        <dbReference type="EMBL" id="AHW62217.1"/>
    </source>
</evidence>
<evidence type="ECO:0000256" key="2">
    <source>
        <dbReference type="SAM" id="Phobius"/>
    </source>
</evidence>
<dbReference type="Proteomes" id="UP000181981">
    <property type="component" value="Unassembled WGS sequence"/>
</dbReference>
<dbReference type="Proteomes" id="UP000023772">
    <property type="component" value="Chromosome"/>
</dbReference>
<keyword evidence="2" id="KW-1133">Transmembrane helix</keyword>
<accession>X5DNL3</accession>
<reference evidence="3 5" key="1">
    <citation type="submission" date="2014-03" db="EMBL/GenBank/DDBJ databases">
        <title>Complete genome sequence of a deeply braunched marine Bacteroidia bacterium Draconibacterium orientale type strain FH5T.</title>
        <authorList>
            <person name="Li X."/>
            <person name="Wang X."/>
            <person name="Xie Z."/>
            <person name="Du Z."/>
            <person name="Chen G."/>
        </authorList>
    </citation>
    <scope>NUCLEOTIDE SEQUENCE [LARGE SCALE GENOMIC DNA]</scope>
    <source>
        <strain evidence="3 5">FH5</strain>
    </source>
</reference>
<feature type="compositionally biased region" description="Polar residues" evidence="1">
    <location>
        <begin position="73"/>
        <end position="83"/>
    </location>
</feature>
<organism evidence="4 6">
    <name type="scientific">Draconibacterium orientale</name>
    <dbReference type="NCBI Taxonomy" id="1168034"/>
    <lineage>
        <taxon>Bacteria</taxon>
        <taxon>Pseudomonadati</taxon>
        <taxon>Bacteroidota</taxon>
        <taxon>Bacteroidia</taxon>
        <taxon>Marinilabiliales</taxon>
        <taxon>Prolixibacteraceae</taxon>
        <taxon>Draconibacterium</taxon>
    </lineage>
</organism>
<feature type="transmembrane region" description="Helical" evidence="2">
    <location>
        <begin position="12"/>
        <end position="31"/>
    </location>
</feature>
<dbReference type="HOGENOM" id="CLU_1123637_0_0_10"/>
<dbReference type="OrthoDB" id="9786892at2"/>
<evidence type="ECO:0000256" key="1">
    <source>
        <dbReference type="SAM" id="MobiDB-lite"/>
    </source>
</evidence>
<dbReference type="STRING" id="1168034.FH5T_17640"/>
<dbReference type="EMBL" id="FOHT01000001">
    <property type="protein sequence ID" value="SES67229.1"/>
    <property type="molecule type" value="Genomic_DNA"/>
</dbReference>
<evidence type="ECO:0000313" key="5">
    <source>
        <dbReference type="Proteomes" id="UP000023772"/>
    </source>
</evidence>
<feature type="region of interest" description="Disordered" evidence="1">
    <location>
        <begin position="60"/>
        <end position="97"/>
    </location>
</feature>
<feature type="compositionally biased region" description="Low complexity" evidence="1">
    <location>
        <begin position="84"/>
        <end position="97"/>
    </location>
</feature>
<evidence type="ECO:0008006" key="7">
    <source>
        <dbReference type="Google" id="ProtNLM"/>
    </source>
</evidence>
<evidence type="ECO:0000313" key="6">
    <source>
        <dbReference type="Proteomes" id="UP000181981"/>
    </source>
</evidence>
<proteinExistence type="predicted"/>
<sequence>MKIGELYRRNVYGVIGTLVFHILLFSAFLLADVNRKGIVKEEEILIEFPAEMLESEIIEPETAEEESTDQPDNEQTTNTRTNVASNRSATENTTTSTDEFFDDDYLKEVEAAKQLVSNVNKNLAKETVDLSDIEMPVETTEGMDRDSIKNVIYAGESNIVYYLENRYHLRLPVPVYLSQGGGTIIVDIVVNRQGEVIEAEPRDDRSIRDKQLFAYAKEAATRTVFNSDNSAPARQKGTIQYTFVAQ</sequence>
<keyword evidence="2" id="KW-0812">Transmembrane</keyword>
<dbReference type="eggNOG" id="ENOG502ZVP3">
    <property type="taxonomic scope" value="Bacteria"/>
</dbReference>
<protein>
    <recommendedName>
        <fullName evidence="7">Energy transducer TonB</fullName>
    </recommendedName>
</protein>
<name>X5DNL3_9BACT</name>
<dbReference type="AlphaFoldDB" id="X5DNL3"/>
<dbReference type="KEGG" id="dori:FH5T_17640"/>
<dbReference type="RefSeq" id="WP_051567972.1">
    <property type="nucleotide sequence ID" value="NZ_FOHT01000001.1"/>
</dbReference>
<reference evidence="4 6" key="2">
    <citation type="submission" date="2016-10" db="EMBL/GenBank/DDBJ databases">
        <authorList>
            <person name="de Groot N.N."/>
        </authorList>
    </citation>
    <scope>NUCLEOTIDE SEQUENCE [LARGE SCALE GENOMIC DNA]</scope>
    <source>
        <strain evidence="4 6">DSM 25947</strain>
    </source>
</reference>